<evidence type="ECO:0000259" key="2">
    <source>
        <dbReference type="Pfam" id="PF00538"/>
    </source>
</evidence>
<sequence length="172" mass="19842">MGGSQSKFSPEPRDAWYRMMAQKEPKFLEKVLQAIVELKDTNGSSQGRIIDYIRNSLSEVILSQRPRNLVMQVKRAMHYAVIHGMVRQRGGKFFLALNQKDYDTFTGLRSMKPMKESSNENSAKNPAKSSTKRKTATNQKRIDRKKENNSAKRTENNQTKEENDGKSERKKE</sequence>
<evidence type="ECO:0000256" key="1">
    <source>
        <dbReference type="SAM" id="MobiDB-lite"/>
    </source>
</evidence>
<evidence type="ECO:0000313" key="3">
    <source>
        <dbReference type="EMBL" id="CAG9860299.1"/>
    </source>
</evidence>
<gene>
    <name evidence="3" type="ORF">PHYEVI_LOCUS6654</name>
</gene>
<name>A0A9N9XP33_PHYSR</name>
<keyword evidence="4" id="KW-1185">Reference proteome</keyword>
<evidence type="ECO:0000313" key="4">
    <source>
        <dbReference type="Proteomes" id="UP001153712"/>
    </source>
</evidence>
<dbReference type="InterPro" id="IPR036390">
    <property type="entry name" value="WH_DNA-bd_sf"/>
</dbReference>
<feature type="region of interest" description="Disordered" evidence="1">
    <location>
        <begin position="110"/>
        <end position="172"/>
    </location>
</feature>
<dbReference type="Proteomes" id="UP001153712">
    <property type="component" value="Chromosome 3"/>
</dbReference>
<dbReference type="InterPro" id="IPR036388">
    <property type="entry name" value="WH-like_DNA-bd_sf"/>
</dbReference>
<organism evidence="3 4">
    <name type="scientific">Phyllotreta striolata</name>
    <name type="common">Striped flea beetle</name>
    <name type="synonym">Crioceris striolata</name>
    <dbReference type="NCBI Taxonomy" id="444603"/>
    <lineage>
        <taxon>Eukaryota</taxon>
        <taxon>Metazoa</taxon>
        <taxon>Ecdysozoa</taxon>
        <taxon>Arthropoda</taxon>
        <taxon>Hexapoda</taxon>
        <taxon>Insecta</taxon>
        <taxon>Pterygota</taxon>
        <taxon>Neoptera</taxon>
        <taxon>Endopterygota</taxon>
        <taxon>Coleoptera</taxon>
        <taxon>Polyphaga</taxon>
        <taxon>Cucujiformia</taxon>
        <taxon>Chrysomeloidea</taxon>
        <taxon>Chrysomelidae</taxon>
        <taxon>Galerucinae</taxon>
        <taxon>Alticini</taxon>
        <taxon>Phyllotreta</taxon>
    </lineage>
</organism>
<feature type="domain" description="H15" evidence="2">
    <location>
        <begin position="25"/>
        <end position="90"/>
    </location>
</feature>
<dbReference type="Gene3D" id="1.10.10.10">
    <property type="entry name" value="Winged helix-like DNA-binding domain superfamily/Winged helix DNA-binding domain"/>
    <property type="match status" value="1"/>
</dbReference>
<feature type="compositionally biased region" description="Polar residues" evidence="1">
    <location>
        <begin position="119"/>
        <end position="129"/>
    </location>
</feature>
<reference evidence="3" key="1">
    <citation type="submission" date="2022-01" db="EMBL/GenBank/DDBJ databases">
        <authorList>
            <person name="King R."/>
        </authorList>
    </citation>
    <scope>NUCLEOTIDE SEQUENCE</scope>
</reference>
<dbReference type="GO" id="GO:0006334">
    <property type="term" value="P:nucleosome assembly"/>
    <property type="evidence" value="ECO:0007669"/>
    <property type="project" value="InterPro"/>
</dbReference>
<accession>A0A9N9XP33</accession>
<feature type="compositionally biased region" description="Basic and acidic residues" evidence="1">
    <location>
        <begin position="140"/>
        <end position="172"/>
    </location>
</feature>
<proteinExistence type="predicted"/>
<dbReference type="GO" id="GO:0003677">
    <property type="term" value="F:DNA binding"/>
    <property type="evidence" value="ECO:0007669"/>
    <property type="project" value="InterPro"/>
</dbReference>
<dbReference type="GO" id="GO:0000786">
    <property type="term" value="C:nucleosome"/>
    <property type="evidence" value="ECO:0007669"/>
    <property type="project" value="InterPro"/>
</dbReference>
<dbReference type="AlphaFoldDB" id="A0A9N9XP33"/>
<dbReference type="InterPro" id="IPR005818">
    <property type="entry name" value="Histone_H1/H5_H15"/>
</dbReference>
<dbReference type="EMBL" id="OU900096">
    <property type="protein sequence ID" value="CAG9860299.1"/>
    <property type="molecule type" value="Genomic_DNA"/>
</dbReference>
<dbReference type="SUPFAM" id="SSF46785">
    <property type="entry name" value="Winged helix' DNA-binding domain"/>
    <property type="match status" value="1"/>
</dbReference>
<protein>
    <recommendedName>
        <fullName evidence="2">H15 domain-containing protein</fullName>
    </recommendedName>
</protein>
<dbReference type="Pfam" id="PF00538">
    <property type="entry name" value="Linker_histone"/>
    <property type="match status" value="1"/>
</dbReference>
<dbReference type="OrthoDB" id="6754815at2759"/>